<evidence type="ECO:0000313" key="4">
    <source>
        <dbReference type="Proteomes" id="UP000464787"/>
    </source>
</evidence>
<reference evidence="3 4" key="1">
    <citation type="submission" date="2020-01" db="EMBL/GenBank/DDBJ databases">
        <title>Genome sequencing of strain KACC 21265.</title>
        <authorList>
            <person name="Heo J."/>
            <person name="Kim S.-J."/>
            <person name="Kim J.-S."/>
            <person name="Hong S.-B."/>
            <person name="Kwon S.-W."/>
        </authorList>
    </citation>
    <scope>NUCLEOTIDE SEQUENCE [LARGE SCALE GENOMIC DNA]</scope>
    <source>
        <strain evidence="3 4">KACC 21265</strain>
    </source>
</reference>
<dbReference type="PANTHER" id="PTHR30273:SF2">
    <property type="entry name" value="PROTEIN FECR"/>
    <property type="match status" value="1"/>
</dbReference>
<dbReference type="EMBL" id="CP047650">
    <property type="protein sequence ID" value="QHJ00449.1"/>
    <property type="molecule type" value="Genomic_DNA"/>
</dbReference>
<dbReference type="InterPro" id="IPR012373">
    <property type="entry name" value="Ferrdict_sens_TM"/>
</dbReference>
<dbReference type="Gene3D" id="2.60.120.1440">
    <property type="match status" value="1"/>
</dbReference>
<dbReference type="KEGG" id="xyk:GT347_22210"/>
<evidence type="ECO:0000313" key="3">
    <source>
        <dbReference type="EMBL" id="QHJ00449.1"/>
    </source>
</evidence>
<gene>
    <name evidence="3" type="ORF">GT347_22210</name>
</gene>
<dbReference type="InterPro" id="IPR006860">
    <property type="entry name" value="FecR"/>
</dbReference>
<proteinExistence type="predicted"/>
<protein>
    <submittedName>
        <fullName evidence="3">Iron dicitrate transport regulator FecR</fullName>
    </submittedName>
</protein>
<sequence length="332" mass="35830">MSHATPSRRMVEHALLLIGRSHKARPDIALDAQAQLQHWRSIDEAHAQAFAAAQHLWDSTDGAALQSDLALPRSHAERQAGRRRMIATLGIGGFAAALAVGGGRWYRAQPVFQLALASGQGQLQEHTLPDGTVLNLAARTSGSVALYRDRREIRLNAGEILLQVRPDPDRPFTVATDWGRVRVLGTTFSVSAGRGHMRVAVVEGRVAVWPAQADGRPIEIGAEPAAVLGAGSTIETDARGAGPQRSVDAGQIAAWRQGWLVFDNTRLDEALARWNDYLRQPLRLGSAPGLAALRLSGSFPLRNPQAFLRGLPDMLPVRVVHASNGDISIEAR</sequence>
<dbReference type="Pfam" id="PF04773">
    <property type="entry name" value="FecR"/>
    <property type="match status" value="1"/>
</dbReference>
<accession>A0A857JCI0</accession>
<feature type="transmembrane region" description="Helical" evidence="1">
    <location>
        <begin position="86"/>
        <end position="106"/>
    </location>
</feature>
<dbReference type="GO" id="GO:0016989">
    <property type="term" value="F:sigma factor antagonist activity"/>
    <property type="evidence" value="ECO:0007669"/>
    <property type="project" value="TreeGrafter"/>
</dbReference>
<feature type="domain" description="FecR protein" evidence="2">
    <location>
        <begin position="117"/>
        <end position="206"/>
    </location>
</feature>
<keyword evidence="4" id="KW-1185">Reference proteome</keyword>
<dbReference type="AlphaFoldDB" id="A0A857JCI0"/>
<dbReference type="Proteomes" id="UP000464787">
    <property type="component" value="Chromosome"/>
</dbReference>
<evidence type="ECO:0000259" key="2">
    <source>
        <dbReference type="Pfam" id="PF04773"/>
    </source>
</evidence>
<dbReference type="RefSeq" id="WP_160554259.1">
    <property type="nucleotide sequence ID" value="NZ_CP047650.1"/>
</dbReference>
<organism evidence="3 4">
    <name type="scientific">Xylophilus rhododendri</name>
    <dbReference type="NCBI Taxonomy" id="2697032"/>
    <lineage>
        <taxon>Bacteria</taxon>
        <taxon>Pseudomonadati</taxon>
        <taxon>Pseudomonadota</taxon>
        <taxon>Betaproteobacteria</taxon>
        <taxon>Burkholderiales</taxon>
        <taxon>Xylophilus</taxon>
    </lineage>
</organism>
<dbReference type="PANTHER" id="PTHR30273">
    <property type="entry name" value="PERIPLASMIC SIGNAL SENSOR AND SIGMA FACTOR ACTIVATOR FECR-RELATED"/>
    <property type="match status" value="1"/>
</dbReference>
<dbReference type="PIRSF" id="PIRSF018266">
    <property type="entry name" value="FecR"/>
    <property type="match status" value="1"/>
</dbReference>
<keyword evidence="1" id="KW-0812">Transmembrane</keyword>
<evidence type="ECO:0000256" key="1">
    <source>
        <dbReference type="SAM" id="Phobius"/>
    </source>
</evidence>
<name>A0A857JCI0_9BURK</name>
<keyword evidence="1" id="KW-0472">Membrane</keyword>
<keyword evidence="1" id="KW-1133">Transmembrane helix</keyword>